<evidence type="ECO:0000256" key="4">
    <source>
        <dbReference type="ARBA" id="ARBA00023136"/>
    </source>
</evidence>
<dbReference type="Pfam" id="PF00916">
    <property type="entry name" value="Sulfate_transp"/>
    <property type="match status" value="1"/>
</dbReference>
<evidence type="ECO:0000313" key="9">
    <source>
        <dbReference type="Proteomes" id="UP000219621"/>
    </source>
</evidence>
<dbReference type="InterPro" id="IPR018490">
    <property type="entry name" value="cNMP-bd_dom_sf"/>
</dbReference>
<protein>
    <submittedName>
        <fullName evidence="8">Sulfate permease, SulP family</fullName>
    </submittedName>
</protein>
<feature type="transmembrane region" description="Helical" evidence="5">
    <location>
        <begin position="65"/>
        <end position="85"/>
    </location>
</feature>
<comment type="subcellular location">
    <subcellularLocation>
        <location evidence="1">Membrane</location>
        <topology evidence="1">Multi-pass membrane protein</topology>
    </subcellularLocation>
</comment>
<dbReference type="CDD" id="cd07042">
    <property type="entry name" value="STAS_SulP_like_sulfate_transporter"/>
    <property type="match status" value="1"/>
</dbReference>
<dbReference type="InterPro" id="IPR011547">
    <property type="entry name" value="SLC26A/SulP_dom"/>
</dbReference>
<dbReference type="SMART" id="SM00100">
    <property type="entry name" value="cNMP"/>
    <property type="match status" value="1"/>
</dbReference>
<feature type="transmembrane region" description="Helical" evidence="5">
    <location>
        <begin position="202"/>
        <end position="221"/>
    </location>
</feature>
<feature type="domain" description="STAS" evidence="7">
    <location>
        <begin position="448"/>
        <end position="565"/>
    </location>
</feature>
<dbReference type="EMBL" id="OCNJ01000003">
    <property type="protein sequence ID" value="SOD93522.1"/>
    <property type="molecule type" value="Genomic_DNA"/>
</dbReference>
<dbReference type="AlphaFoldDB" id="A0A286GDE2"/>
<proteinExistence type="predicted"/>
<dbReference type="PROSITE" id="PS50801">
    <property type="entry name" value="STAS"/>
    <property type="match status" value="1"/>
</dbReference>
<organism evidence="8 9">
    <name type="scientific">Caenispirillum bisanense</name>
    <dbReference type="NCBI Taxonomy" id="414052"/>
    <lineage>
        <taxon>Bacteria</taxon>
        <taxon>Pseudomonadati</taxon>
        <taxon>Pseudomonadota</taxon>
        <taxon>Alphaproteobacteria</taxon>
        <taxon>Rhodospirillales</taxon>
        <taxon>Novispirillaceae</taxon>
        <taxon>Caenispirillum</taxon>
    </lineage>
</organism>
<dbReference type="Pfam" id="PF01740">
    <property type="entry name" value="STAS"/>
    <property type="match status" value="1"/>
</dbReference>
<reference evidence="8 9" key="1">
    <citation type="submission" date="2017-09" db="EMBL/GenBank/DDBJ databases">
        <authorList>
            <person name="Ehlers B."/>
            <person name="Leendertz F.H."/>
        </authorList>
    </citation>
    <scope>NUCLEOTIDE SEQUENCE [LARGE SCALE GENOMIC DNA]</scope>
    <source>
        <strain evidence="8 9">USBA 140</strain>
    </source>
</reference>
<dbReference type="Gene3D" id="2.60.120.10">
    <property type="entry name" value="Jelly Rolls"/>
    <property type="match status" value="1"/>
</dbReference>
<keyword evidence="4 5" id="KW-0472">Membrane</keyword>
<feature type="transmembrane region" description="Helical" evidence="5">
    <location>
        <begin position="36"/>
        <end position="58"/>
    </location>
</feature>
<feature type="domain" description="Cyclic nucleotide-binding" evidence="6">
    <location>
        <begin position="596"/>
        <end position="689"/>
    </location>
</feature>
<feature type="transmembrane region" description="Helical" evidence="5">
    <location>
        <begin position="171"/>
        <end position="190"/>
    </location>
</feature>
<dbReference type="RefSeq" id="WP_097278468.1">
    <property type="nucleotide sequence ID" value="NZ_OCNJ01000003.1"/>
</dbReference>
<evidence type="ECO:0000256" key="5">
    <source>
        <dbReference type="SAM" id="Phobius"/>
    </source>
</evidence>
<feature type="transmembrane region" description="Helical" evidence="5">
    <location>
        <begin position="130"/>
        <end position="151"/>
    </location>
</feature>
<dbReference type="InterPro" id="IPR052706">
    <property type="entry name" value="Membrane-Transporter-like"/>
</dbReference>
<dbReference type="Gene3D" id="3.30.750.24">
    <property type="entry name" value="STAS domain"/>
    <property type="match status" value="1"/>
</dbReference>
<evidence type="ECO:0000256" key="1">
    <source>
        <dbReference type="ARBA" id="ARBA00004141"/>
    </source>
</evidence>
<accession>A0A286GDE2</accession>
<dbReference type="PANTHER" id="PTHR43310">
    <property type="entry name" value="SULFATE TRANSPORTER YBAR-RELATED"/>
    <property type="match status" value="1"/>
</dbReference>
<dbReference type="InterPro" id="IPR002645">
    <property type="entry name" value="STAS_dom"/>
</dbReference>
<dbReference type="PANTHER" id="PTHR43310:SF2">
    <property type="entry name" value="SLC26A_SULP TRANSPORTER DOMAIN-CONTAINING PROTEIN"/>
    <property type="match status" value="1"/>
</dbReference>
<dbReference type="SUPFAM" id="SSF51206">
    <property type="entry name" value="cAMP-binding domain-like"/>
    <property type="match status" value="1"/>
</dbReference>
<dbReference type="InterPro" id="IPR014710">
    <property type="entry name" value="RmlC-like_jellyroll"/>
</dbReference>
<dbReference type="InterPro" id="IPR036513">
    <property type="entry name" value="STAS_dom_sf"/>
</dbReference>
<dbReference type="SUPFAM" id="SSF52091">
    <property type="entry name" value="SpoIIaa-like"/>
    <property type="match status" value="1"/>
</dbReference>
<dbReference type="PROSITE" id="PS00888">
    <property type="entry name" value="CNMP_BINDING_1"/>
    <property type="match status" value="1"/>
</dbReference>
<dbReference type="InterPro" id="IPR000595">
    <property type="entry name" value="cNMP-bd_dom"/>
</dbReference>
<dbReference type="PROSITE" id="PS00889">
    <property type="entry name" value="CNMP_BINDING_2"/>
    <property type="match status" value="1"/>
</dbReference>
<name>A0A286GDE2_9PROT</name>
<feature type="transmembrane region" description="Helical" evidence="5">
    <location>
        <begin position="332"/>
        <end position="352"/>
    </location>
</feature>
<dbReference type="Pfam" id="PF00027">
    <property type="entry name" value="cNMP_binding"/>
    <property type="match status" value="1"/>
</dbReference>
<evidence type="ECO:0000259" key="6">
    <source>
        <dbReference type="PROSITE" id="PS50042"/>
    </source>
</evidence>
<dbReference type="InterPro" id="IPR018488">
    <property type="entry name" value="cNMP-bd_CS"/>
</dbReference>
<feature type="transmembrane region" description="Helical" evidence="5">
    <location>
        <begin position="97"/>
        <end position="118"/>
    </location>
</feature>
<sequence length="724" mass="74874">MRRHLGSLAAGVTAGMDNLGAGVAFAALLFPGALAAGLGMGVGVMLLSAALLSIVIAWRSSHAGTVALVQETGIAVLVASMAGLLAGLEGRPVEDRIATVFAILGASTVVTGALFVLFGRLRLGTLVRFLPYPVVAGFLAGSGWLLIEGALIMVAGEHQLSAMAAALDRPLVLGALAPAVLVAVVMAVSLHRSSHPLTMSTVLLGSGAAFYLVLAAAGIAVEDARLWHWLPDVPAEAAVALPSPLWIAAHADWGTVLQAAPAMAAVAVLNIIGLLLSTSGLEAASGREIDANAELRASGLANLLVGGLGGPAGYTGLGMTLLAAKMGATGRGAGMAAGLILLVGLGFAGVLASAMPTFLAAGLMVFLGGELLYQWAMATRRQLPRAEWLIVLAILAAIAALGFLSGLVLGLAFSVVMFVYNYARLPVVRLVADGRQLRSGVDRSPDAVHALDRQGEQVHVLRLQGYLFFGTMEQVVARVRERIAQPDAPPLRFLILDLAAVSGMDSAATSGFLKIRGMVAHAGAPLVFCALPPGMAEALARSGLTVDADATAVSAADLDHALERCEEELLATENLLSGSDDVTHHLEAILGPHPRLVDLAAAMRRLRLSAGTTLIRSGDPADDVFLVSNGRVRVQVTLADGRVLRLRTMTAGAVVGEVGLCLTGTRTADVVVEGAATVFRLYRSDLERLEQEDGELAVLFHRLLTVTLAEKLVLANRLVQLAHG</sequence>
<feature type="transmembrane region" description="Helical" evidence="5">
    <location>
        <begin position="256"/>
        <end position="277"/>
    </location>
</feature>
<evidence type="ECO:0000256" key="3">
    <source>
        <dbReference type="ARBA" id="ARBA00022989"/>
    </source>
</evidence>
<dbReference type="OrthoDB" id="9771198at2"/>
<dbReference type="CDD" id="cd00038">
    <property type="entry name" value="CAP_ED"/>
    <property type="match status" value="1"/>
</dbReference>
<keyword evidence="2 5" id="KW-0812">Transmembrane</keyword>
<dbReference type="PROSITE" id="PS50042">
    <property type="entry name" value="CNMP_BINDING_3"/>
    <property type="match status" value="1"/>
</dbReference>
<dbReference type="Proteomes" id="UP000219621">
    <property type="component" value="Unassembled WGS sequence"/>
</dbReference>
<feature type="transmembrane region" description="Helical" evidence="5">
    <location>
        <begin position="388"/>
        <end position="420"/>
    </location>
</feature>
<evidence type="ECO:0000259" key="7">
    <source>
        <dbReference type="PROSITE" id="PS50801"/>
    </source>
</evidence>
<keyword evidence="9" id="KW-1185">Reference proteome</keyword>
<dbReference type="GO" id="GO:0016020">
    <property type="term" value="C:membrane"/>
    <property type="evidence" value="ECO:0007669"/>
    <property type="project" value="UniProtKB-SubCell"/>
</dbReference>
<gene>
    <name evidence="8" type="ORF">SAMN05421508_10398</name>
</gene>
<keyword evidence="3 5" id="KW-1133">Transmembrane helix</keyword>
<evidence type="ECO:0000256" key="2">
    <source>
        <dbReference type="ARBA" id="ARBA00022692"/>
    </source>
</evidence>
<evidence type="ECO:0000313" key="8">
    <source>
        <dbReference type="EMBL" id="SOD93522.1"/>
    </source>
</evidence>